<dbReference type="SMART" id="SM00205">
    <property type="entry name" value="THN"/>
    <property type="match status" value="1"/>
</dbReference>
<dbReference type="Pfam" id="PF00314">
    <property type="entry name" value="Thaumatin"/>
    <property type="match status" value="1"/>
</dbReference>
<dbReference type="AlphaFoldDB" id="A0AA88U124"/>
<evidence type="ECO:0000313" key="1">
    <source>
        <dbReference type="EMBL" id="KAK2966330.1"/>
    </source>
</evidence>
<dbReference type="InterPro" id="IPR043502">
    <property type="entry name" value="DNA/RNA_pol_sf"/>
</dbReference>
<dbReference type="CDD" id="cd09272">
    <property type="entry name" value="RNase_HI_RT_Ty1"/>
    <property type="match status" value="1"/>
</dbReference>
<accession>A0AA88U124</accession>
<dbReference type="InterPro" id="IPR037176">
    <property type="entry name" value="Osmotin/thaumatin-like_sf"/>
</dbReference>
<evidence type="ECO:0000313" key="2">
    <source>
        <dbReference type="Proteomes" id="UP001187471"/>
    </source>
</evidence>
<dbReference type="PRINTS" id="PR00347">
    <property type="entry name" value="THAUMATIN"/>
</dbReference>
<dbReference type="PROSITE" id="PS51367">
    <property type="entry name" value="THAUMATIN_2"/>
    <property type="match status" value="1"/>
</dbReference>
<dbReference type="Proteomes" id="UP001187471">
    <property type="component" value="Unassembled WGS sequence"/>
</dbReference>
<dbReference type="SUPFAM" id="SSF49870">
    <property type="entry name" value="Osmotin, thaumatin-like protein"/>
    <property type="match status" value="1"/>
</dbReference>
<name>A0AA88U124_9ASTE</name>
<gene>
    <name evidence="1" type="ORF">RJ640_016870</name>
</gene>
<organism evidence="1 2">
    <name type="scientific">Escallonia rubra</name>
    <dbReference type="NCBI Taxonomy" id="112253"/>
    <lineage>
        <taxon>Eukaryota</taxon>
        <taxon>Viridiplantae</taxon>
        <taxon>Streptophyta</taxon>
        <taxon>Embryophyta</taxon>
        <taxon>Tracheophyta</taxon>
        <taxon>Spermatophyta</taxon>
        <taxon>Magnoliopsida</taxon>
        <taxon>eudicotyledons</taxon>
        <taxon>Gunneridae</taxon>
        <taxon>Pentapetalae</taxon>
        <taxon>asterids</taxon>
        <taxon>campanulids</taxon>
        <taxon>Escalloniales</taxon>
        <taxon>Escalloniaceae</taxon>
        <taxon>Escallonia</taxon>
    </lineage>
</organism>
<dbReference type="SUPFAM" id="SSF56672">
    <property type="entry name" value="DNA/RNA polymerases"/>
    <property type="match status" value="1"/>
</dbReference>
<comment type="caution">
    <text evidence="1">The sequence shown here is derived from an EMBL/GenBank/DDBJ whole genome shotgun (WGS) entry which is preliminary data.</text>
</comment>
<keyword evidence="2" id="KW-1185">Reference proteome</keyword>
<dbReference type="InterPro" id="IPR001938">
    <property type="entry name" value="Thaumatin"/>
</dbReference>
<dbReference type="Gene3D" id="2.60.110.10">
    <property type="entry name" value="Thaumatin"/>
    <property type="match status" value="1"/>
</dbReference>
<dbReference type="PANTHER" id="PTHR31048">
    <property type="entry name" value="OS03G0233200 PROTEIN"/>
    <property type="match status" value="1"/>
</dbReference>
<protein>
    <submittedName>
        <fullName evidence="1">Uncharacterized protein</fullName>
    </submittedName>
</protein>
<dbReference type="EMBL" id="JAVXUO010003135">
    <property type="protein sequence ID" value="KAK2966330.1"/>
    <property type="molecule type" value="Genomic_DNA"/>
</dbReference>
<proteinExistence type="predicted"/>
<sequence length="455" mass="50030">MTRPDIAYSVSIASQFMHSPRTSHLQVVKRIFRYLKGTMRHGFLLLPISDLSFIAYADADWAECPDSRRSTSGYALFLGSNVSAKKQLTVSRSSAESEYRSVAYAVAESYWLRQLLRDLRVFLHRPVIVYRDNVSATYLAANPVFHARTKHIEIDFHFVREKVASGDIVVRYVSTSDQLADIFTKGLSRLKFHQLKGILNNRHGVHSKTFELANECGHTVWMATVSADGTPPLFTDALALLPGKSTTISLPASWSGCIWGRTFCTYDAIGRFTCATGDCDSSSPECACASAQPPVTMAEFKLSSPGYLDFYVVSAWRGYNLGMLVVPHGGSGGDCMATGCVKDVEGFCNPEPSGGCSPCFGYSGTKYCCSGAYTRPDTCKPSPYSQYFKSKCPWSYRYANDDGKSTRKFDCASSHYVITFCPHPSTGQESSTGAVSGPFGVKTKKLFVMARFKAS</sequence>
<reference evidence="1" key="1">
    <citation type="submission" date="2022-12" db="EMBL/GenBank/DDBJ databases">
        <title>Draft genome assemblies for two species of Escallonia (Escalloniales).</title>
        <authorList>
            <person name="Chanderbali A."/>
            <person name="Dervinis C."/>
            <person name="Anghel I."/>
            <person name="Soltis D."/>
            <person name="Soltis P."/>
            <person name="Zapata F."/>
        </authorList>
    </citation>
    <scope>NUCLEOTIDE SEQUENCE</scope>
    <source>
        <strain evidence="1">UCBG92.1500</strain>
        <tissue evidence="1">Leaf</tissue>
    </source>
</reference>